<evidence type="ECO:0000313" key="2">
    <source>
        <dbReference type="EMBL" id="PPQ27139.1"/>
    </source>
</evidence>
<feature type="transmembrane region" description="Helical" evidence="1">
    <location>
        <begin position="6"/>
        <end position="27"/>
    </location>
</feature>
<dbReference type="RefSeq" id="WP_104522143.1">
    <property type="nucleotide sequence ID" value="NZ_NHRY01000262.1"/>
</dbReference>
<keyword evidence="1" id="KW-0812">Transmembrane</keyword>
<dbReference type="OrthoDB" id="7206724at2"/>
<keyword evidence="1" id="KW-1133">Transmembrane helix</keyword>
<feature type="transmembrane region" description="Helical" evidence="1">
    <location>
        <begin position="59"/>
        <end position="76"/>
    </location>
</feature>
<protein>
    <submittedName>
        <fullName evidence="2">Uncharacterized protein</fullName>
    </submittedName>
</protein>
<dbReference type="AlphaFoldDB" id="A0A2S6MXR7"/>
<accession>A0A2S6MXR7</accession>
<evidence type="ECO:0000313" key="3">
    <source>
        <dbReference type="Proteomes" id="UP000239724"/>
    </source>
</evidence>
<comment type="caution">
    <text evidence="2">The sequence shown here is derived from an EMBL/GenBank/DDBJ whole genome shotgun (WGS) entry which is preliminary data.</text>
</comment>
<keyword evidence="1" id="KW-0472">Membrane</keyword>
<organism evidence="2 3">
    <name type="scientific">Rhodopila globiformis</name>
    <name type="common">Rhodopseudomonas globiformis</name>
    <dbReference type="NCBI Taxonomy" id="1071"/>
    <lineage>
        <taxon>Bacteria</taxon>
        <taxon>Pseudomonadati</taxon>
        <taxon>Pseudomonadota</taxon>
        <taxon>Alphaproteobacteria</taxon>
        <taxon>Acetobacterales</taxon>
        <taxon>Acetobacteraceae</taxon>
        <taxon>Rhodopila</taxon>
    </lineage>
</organism>
<name>A0A2S6MXR7_RHOGL</name>
<gene>
    <name evidence="2" type="ORF">CCS01_28075</name>
</gene>
<evidence type="ECO:0000256" key="1">
    <source>
        <dbReference type="SAM" id="Phobius"/>
    </source>
</evidence>
<dbReference type="EMBL" id="NHRY01000262">
    <property type="protein sequence ID" value="PPQ27139.1"/>
    <property type="molecule type" value="Genomic_DNA"/>
</dbReference>
<reference evidence="2 3" key="1">
    <citation type="journal article" date="2018" name="Arch. Microbiol.">
        <title>New insights into the metabolic potential of the phototrophic purple bacterium Rhodopila globiformis DSM 161(T) from its draft genome sequence and evidence for a vanadium-dependent nitrogenase.</title>
        <authorList>
            <person name="Imhoff J.F."/>
            <person name="Rahn T."/>
            <person name="Kunzel S."/>
            <person name="Neulinger S.C."/>
        </authorList>
    </citation>
    <scope>NUCLEOTIDE SEQUENCE [LARGE SCALE GENOMIC DNA]</scope>
    <source>
        <strain evidence="2 3">DSM 161</strain>
    </source>
</reference>
<sequence length="84" mass="9513">MIFAFYTSPHLIDLILVFTLLEGIILARWRRLPARTVTVMLLPGLCLLLGIRAAMAGAAWPWVPIALTGALVTHIFDMHDRFRR</sequence>
<feature type="transmembrane region" description="Helical" evidence="1">
    <location>
        <begin position="34"/>
        <end position="53"/>
    </location>
</feature>
<keyword evidence="3" id="KW-1185">Reference proteome</keyword>
<proteinExistence type="predicted"/>
<dbReference type="Proteomes" id="UP000239724">
    <property type="component" value="Unassembled WGS sequence"/>
</dbReference>